<proteinExistence type="predicted"/>
<protein>
    <submittedName>
        <fullName evidence="2">Uncharacterized protein</fullName>
    </submittedName>
</protein>
<feature type="compositionally biased region" description="Basic and acidic residues" evidence="1">
    <location>
        <begin position="276"/>
        <end position="285"/>
    </location>
</feature>
<dbReference type="PANTHER" id="PTHR34117">
    <property type="entry name" value="STYLE CELL-CYCLE INHIBITOR 1"/>
    <property type="match status" value="1"/>
</dbReference>
<keyword evidence="3" id="KW-1185">Reference proteome</keyword>
<dbReference type="PANTHER" id="PTHR34117:SF1">
    <property type="entry name" value="STYLE CELL-CYCLE INHIBITOR 1"/>
    <property type="match status" value="1"/>
</dbReference>
<name>A0AAD5K552_9FUNG</name>
<dbReference type="InterPro" id="IPR044688">
    <property type="entry name" value="SCI-1-like"/>
</dbReference>
<feature type="region of interest" description="Disordered" evidence="1">
    <location>
        <begin position="245"/>
        <end position="285"/>
    </location>
</feature>
<feature type="compositionally biased region" description="Basic and acidic residues" evidence="1">
    <location>
        <begin position="117"/>
        <end position="128"/>
    </location>
</feature>
<gene>
    <name evidence="2" type="ORF">BDA99DRAFT_558055</name>
</gene>
<reference evidence="2" key="1">
    <citation type="journal article" date="2022" name="IScience">
        <title>Evolution of zygomycete secretomes and the origins of terrestrial fungal ecologies.</title>
        <authorList>
            <person name="Chang Y."/>
            <person name="Wang Y."/>
            <person name="Mondo S."/>
            <person name="Ahrendt S."/>
            <person name="Andreopoulos W."/>
            <person name="Barry K."/>
            <person name="Beard J."/>
            <person name="Benny G.L."/>
            <person name="Blankenship S."/>
            <person name="Bonito G."/>
            <person name="Cuomo C."/>
            <person name="Desiro A."/>
            <person name="Gervers K.A."/>
            <person name="Hundley H."/>
            <person name="Kuo A."/>
            <person name="LaButti K."/>
            <person name="Lang B.F."/>
            <person name="Lipzen A."/>
            <person name="O'Donnell K."/>
            <person name="Pangilinan J."/>
            <person name="Reynolds N."/>
            <person name="Sandor L."/>
            <person name="Smith M.E."/>
            <person name="Tsang A."/>
            <person name="Grigoriev I.V."/>
            <person name="Stajich J.E."/>
            <person name="Spatafora J.W."/>
        </authorList>
    </citation>
    <scope>NUCLEOTIDE SEQUENCE</scope>
    <source>
        <strain evidence="2">RSA 2281</strain>
    </source>
</reference>
<accession>A0AAD5K552</accession>
<dbReference type="EMBL" id="JAIXMP010000008">
    <property type="protein sequence ID" value="KAI9269308.1"/>
    <property type="molecule type" value="Genomic_DNA"/>
</dbReference>
<feature type="compositionally biased region" description="Basic and acidic residues" evidence="1">
    <location>
        <begin position="245"/>
        <end position="269"/>
    </location>
</feature>
<feature type="compositionally biased region" description="Basic and acidic residues" evidence="1">
    <location>
        <begin position="160"/>
        <end position="211"/>
    </location>
</feature>
<evidence type="ECO:0000313" key="3">
    <source>
        <dbReference type="Proteomes" id="UP001209540"/>
    </source>
</evidence>
<dbReference type="AlphaFoldDB" id="A0AAD5K552"/>
<reference evidence="2" key="2">
    <citation type="submission" date="2023-02" db="EMBL/GenBank/DDBJ databases">
        <authorList>
            <consortium name="DOE Joint Genome Institute"/>
            <person name="Mondo S.J."/>
            <person name="Chang Y."/>
            <person name="Wang Y."/>
            <person name="Ahrendt S."/>
            <person name="Andreopoulos W."/>
            <person name="Barry K."/>
            <person name="Beard J."/>
            <person name="Benny G.L."/>
            <person name="Blankenship S."/>
            <person name="Bonito G."/>
            <person name="Cuomo C."/>
            <person name="Desiro A."/>
            <person name="Gervers K.A."/>
            <person name="Hundley H."/>
            <person name="Kuo A."/>
            <person name="LaButti K."/>
            <person name="Lang B.F."/>
            <person name="Lipzen A."/>
            <person name="O'Donnell K."/>
            <person name="Pangilinan J."/>
            <person name="Reynolds N."/>
            <person name="Sandor L."/>
            <person name="Smith M.W."/>
            <person name="Tsang A."/>
            <person name="Grigoriev I.V."/>
            <person name="Stajich J.E."/>
            <person name="Spatafora J.W."/>
        </authorList>
    </citation>
    <scope>NUCLEOTIDE SEQUENCE</scope>
    <source>
        <strain evidence="2">RSA 2281</strain>
    </source>
</reference>
<feature type="region of interest" description="Disordered" evidence="1">
    <location>
        <begin position="117"/>
        <end position="228"/>
    </location>
</feature>
<sequence length="303" mass="35895">MSSRKHHRRDSDDDYKRKHKKSKHNNVLSDELKESIQSISSDDYFEKATEFRLWLKEEKDRYFGDLDSDDARHYFKKFVKAWNRHDLEEKYYKGMNSTQLSSSDTTGYRWSFAKKLDQHEQDRIRDNVDSLTNAAGSNKGKRRNVGPAFPAPPSSSSSQRRFDRADFEEKQERERSGRRAERKAEAKRSRSRREEYLDEVAPKETGREAQIAKRRATNAYHKRERETDVELTEADIYGGGDDFKARLAAEKRKDEARQQRRQQRQDEKMGPMQERLAQHKAKEDATMEMFRKMAEEQKKRGGL</sequence>
<feature type="region of interest" description="Disordered" evidence="1">
    <location>
        <begin position="1"/>
        <end position="30"/>
    </location>
</feature>
<comment type="caution">
    <text evidence="2">The sequence shown here is derived from an EMBL/GenBank/DDBJ whole genome shotgun (WGS) entry which is preliminary data.</text>
</comment>
<evidence type="ECO:0000256" key="1">
    <source>
        <dbReference type="SAM" id="MobiDB-lite"/>
    </source>
</evidence>
<dbReference type="Proteomes" id="UP001209540">
    <property type="component" value="Unassembled WGS sequence"/>
</dbReference>
<organism evidence="2 3">
    <name type="scientific">Phascolomyces articulosus</name>
    <dbReference type="NCBI Taxonomy" id="60185"/>
    <lineage>
        <taxon>Eukaryota</taxon>
        <taxon>Fungi</taxon>
        <taxon>Fungi incertae sedis</taxon>
        <taxon>Mucoromycota</taxon>
        <taxon>Mucoromycotina</taxon>
        <taxon>Mucoromycetes</taxon>
        <taxon>Mucorales</taxon>
        <taxon>Lichtheimiaceae</taxon>
        <taxon>Phascolomyces</taxon>
    </lineage>
</organism>
<evidence type="ECO:0000313" key="2">
    <source>
        <dbReference type="EMBL" id="KAI9269308.1"/>
    </source>
</evidence>